<comment type="subcellular location">
    <subcellularLocation>
        <location evidence="1">Cell membrane</location>
        <topology evidence="1">Multi-pass membrane protein</topology>
    </subcellularLocation>
</comment>
<dbReference type="Gene3D" id="1.10.287.70">
    <property type="match status" value="1"/>
</dbReference>
<reference evidence="11" key="1">
    <citation type="submission" date="2017-03" db="EMBL/GenBank/DDBJ databases">
        <authorList>
            <person name="Afonso C.L."/>
            <person name="Miller P.J."/>
            <person name="Scott M.A."/>
            <person name="Spackman E."/>
            <person name="Goraichik I."/>
            <person name="Dimitrov K.M."/>
            <person name="Suarez D.L."/>
            <person name="Swayne D.E."/>
        </authorList>
    </citation>
    <scope>NUCLEOTIDE SEQUENCE</scope>
    <source>
        <tissue evidence="11">Antenna</tissue>
    </source>
</reference>
<feature type="transmembrane region" description="Helical" evidence="9">
    <location>
        <begin position="373"/>
        <end position="394"/>
    </location>
</feature>
<sequence length="450" mass="51926">MNFRYQYIDPPERIQGSSFSPNGSFEGVLGLLWRREVDLFLGDVALTSERFNVVEFSFLTLADSDAFVTHAPDTLNEAFALVRPFHWKVWPAIILTFFLSGPTLYALITIPNEWQPRFLIKSRWKLFGDCVWFAFSLFLRQSEKEPGSSHKSRFFIILLSIAATYVINDMYSANLTSLLAKPGREKAINNLVQLEKAIKLKDFQLYVEKYSSTYGLLENGTSIYGRLWDLMNTVQDSYLVNSVEEGVKMVRDFDNVAVIGGRETLFFDIQRFGSTNFHLSEKINTAYSAIAFQLGCPYIENINKILMAIFEAGILTKMTEDEYEKLGKQQLIENQEVQANLVVNSKKHYGRAVQATENKTKLKAISIKMLQGVFYLLFIGYCLAGISLMMEILCNKHYENIKRKQRKGLGHCRGIQHKILHYFRTIKARLRMRFRRLLNESIISTLEYTE</sequence>
<evidence type="ECO:0000259" key="10">
    <source>
        <dbReference type="Pfam" id="PF00060"/>
    </source>
</evidence>
<dbReference type="PANTHER" id="PTHR42643">
    <property type="entry name" value="IONOTROPIC RECEPTOR 20A-RELATED"/>
    <property type="match status" value="1"/>
</dbReference>
<keyword evidence="4 9" id="KW-0812">Transmembrane</keyword>
<evidence type="ECO:0000256" key="8">
    <source>
        <dbReference type="ARBA" id="ARBA00023180"/>
    </source>
</evidence>
<evidence type="ECO:0000256" key="2">
    <source>
        <dbReference type="ARBA" id="ARBA00008685"/>
    </source>
</evidence>
<keyword evidence="5 9" id="KW-1133">Transmembrane helix</keyword>
<dbReference type="EMBL" id="KY817098">
    <property type="protein sequence ID" value="AVH87314.1"/>
    <property type="molecule type" value="mRNA"/>
</dbReference>
<evidence type="ECO:0000256" key="6">
    <source>
        <dbReference type="ARBA" id="ARBA00023136"/>
    </source>
</evidence>
<evidence type="ECO:0000313" key="11">
    <source>
        <dbReference type="EMBL" id="AVH87314.1"/>
    </source>
</evidence>
<keyword evidence="7 11" id="KW-0675">Receptor</keyword>
<protein>
    <submittedName>
        <fullName evidence="11">Ionotropic receptor 26</fullName>
    </submittedName>
</protein>
<name>A0A2P9JYA7_HOLPA</name>
<dbReference type="Pfam" id="PF00060">
    <property type="entry name" value="Lig_chan"/>
    <property type="match status" value="1"/>
</dbReference>
<evidence type="ECO:0000256" key="5">
    <source>
        <dbReference type="ARBA" id="ARBA00022989"/>
    </source>
</evidence>
<proteinExistence type="evidence at transcript level"/>
<dbReference type="PANTHER" id="PTHR42643:SF30">
    <property type="entry name" value="IONOTROPIC RECEPTOR 40A-RELATED"/>
    <property type="match status" value="1"/>
</dbReference>
<dbReference type="GO" id="GO:0005886">
    <property type="term" value="C:plasma membrane"/>
    <property type="evidence" value="ECO:0007669"/>
    <property type="project" value="UniProtKB-SubCell"/>
</dbReference>
<dbReference type="GO" id="GO:0050906">
    <property type="term" value="P:detection of stimulus involved in sensory perception"/>
    <property type="evidence" value="ECO:0007669"/>
    <property type="project" value="UniProtKB-ARBA"/>
</dbReference>
<dbReference type="Gene3D" id="3.40.190.10">
    <property type="entry name" value="Periplasmic binding protein-like II"/>
    <property type="match status" value="1"/>
</dbReference>
<dbReference type="AlphaFoldDB" id="A0A2P9JYA7"/>
<evidence type="ECO:0000256" key="7">
    <source>
        <dbReference type="ARBA" id="ARBA00023170"/>
    </source>
</evidence>
<evidence type="ECO:0000256" key="4">
    <source>
        <dbReference type="ARBA" id="ARBA00022692"/>
    </source>
</evidence>
<accession>A0A2P9JYA7</accession>
<keyword evidence="6 9" id="KW-0472">Membrane</keyword>
<keyword evidence="8" id="KW-0325">Glycoprotein</keyword>
<dbReference type="InterPro" id="IPR001320">
    <property type="entry name" value="Iontro_rcpt_C"/>
</dbReference>
<organism evidence="11">
    <name type="scientific">Holotrichia parallela</name>
    <name type="common">Dark black chafer beetle</name>
    <name type="synonym">Pedinotrichia parallela</name>
    <dbReference type="NCBI Taxonomy" id="93412"/>
    <lineage>
        <taxon>Eukaryota</taxon>
        <taxon>Metazoa</taxon>
        <taxon>Ecdysozoa</taxon>
        <taxon>Arthropoda</taxon>
        <taxon>Hexapoda</taxon>
        <taxon>Insecta</taxon>
        <taxon>Pterygota</taxon>
        <taxon>Neoptera</taxon>
        <taxon>Endopterygota</taxon>
        <taxon>Coleoptera</taxon>
        <taxon>Polyphaga</taxon>
        <taxon>Scarabaeiformia</taxon>
        <taxon>Scarabaeidae</taxon>
        <taxon>Melolonthinae</taxon>
        <taxon>Holotrichia</taxon>
    </lineage>
</organism>
<keyword evidence="3" id="KW-1003">Cell membrane</keyword>
<feature type="transmembrane region" description="Helical" evidence="9">
    <location>
        <begin position="89"/>
        <end position="110"/>
    </location>
</feature>
<dbReference type="InterPro" id="IPR052192">
    <property type="entry name" value="Insect_Ionotropic_Sensory_Rcpt"/>
</dbReference>
<feature type="domain" description="Ionotropic glutamate receptor C-terminal" evidence="10">
    <location>
        <begin position="86"/>
        <end position="380"/>
    </location>
</feature>
<evidence type="ECO:0000256" key="9">
    <source>
        <dbReference type="SAM" id="Phobius"/>
    </source>
</evidence>
<evidence type="ECO:0000256" key="1">
    <source>
        <dbReference type="ARBA" id="ARBA00004651"/>
    </source>
</evidence>
<comment type="similarity">
    <text evidence="2">Belongs to the glutamate-gated ion channel (TC 1.A.10.1) family.</text>
</comment>
<evidence type="ECO:0000256" key="3">
    <source>
        <dbReference type="ARBA" id="ARBA00022475"/>
    </source>
</evidence>
<dbReference type="SUPFAM" id="SSF53850">
    <property type="entry name" value="Periplasmic binding protein-like II"/>
    <property type="match status" value="1"/>
</dbReference>
<dbReference type="GO" id="GO:0015276">
    <property type="term" value="F:ligand-gated monoatomic ion channel activity"/>
    <property type="evidence" value="ECO:0007669"/>
    <property type="project" value="InterPro"/>
</dbReference>